<keyword evidence="2" id="KW-1185">Reference proteome</keyword>
<dbReference type="SUPFAM" id="SSF51735">
    <property type="entry name" value="NAD(P)-binding Rossmann-fold domains"/>
    <property type="match status" value="1"/>
</dbReference>
<organism evidence="1 2">
    <name type="scientific">Kribbella turkmenica</name>
    <dbReference type="NCBI Taxonomy" id="2530375"/>
    <lineage>
        <taxon>Bacteria</taxon>
        <taxon>Bacillati</taxon>
        <taxon>Actinomycetota</taxon>
        <taxon>Actinomycetes</taxon>
        <taxon>Propionibacteriales</taxon>
        <taxon>Kribbellaceae</taxon>
        <taxon>Kribbella</taxon>
    </lineage>
</organism>
<dbReference type="OrthoDB" id="256869at2"/>
<dbReference type="InterPro" id="IPR036291">
    <property type="entry name" value="NAD(P)-bd_dom_sf"/>
</dbReference>
<dbReference type="Gene3D" id="3.40.50.720">
    <property type="entry name" value="NAD(P)-binding Rossmann-like Domain"/>
    <property type="match status" value="1"/>
</dbReference>
<protein>
    <submittedName>
        <fullName evidence="1">Oxidoreductase</fullName>
    </submittedName>
</protein>
<evidence type="ECO:0000313" key="1">
    <source>
        <dbReference type="EMBL" id="TDD26907.1"/>
    </source>
</evidence>
<sequence length="286" mass="30004">MPPRIGLVELDTSHPAAFVPLLRELGLEVSAVLDSGAVRPPGYAAEFAERHGIAVVANELDELPVDAALLLGCDWDQRYEQACTLLDAGLAVVLDKPIAGRAGDLRDLAARAEAGQSVGGGSSFRCLPDALAWRARGEVAALVLVGCAGHPFYYGVHAVSFAEALLGPGFIAARALDESSRRGLLRHASGAEVLVDVQEGYPYFATVATSTSVEHLRPDPGQLYRPFLTAHLVGVAPKLSVEPELMLLALARSAATGGDWVDPASLPDSFSPWDAAAYTAAYTPPA</sequence>
<reference evidence="1 2" key="1">
    <citation type="submission" date="2019-02" db="EMBL/GenBank/DDBJ databases">
        <title>Draft genome sequences of novel Actinobacteria.</title>
        <authorList>
            <person name="Sahin N."/>
            <person name="Ay H."/>
            <person name="Saygin H."/>
        </authorList>
    </citation>
    <scope>NUCLEOTIDE SEQUENCE [LARGE SCALE GENOMIC DNA]</scope>
    <source>
        <strain evidence="1 2">16K104</strain>
    </source>
</reference>
<evidence type="ECO:0000313" key="2">
    <source>
        <dbReference type="Proteomes" id="UP000295172"/>
    </source>
</evidence>
<comment type="caution">
    <text evidence="1">The sequence shown here is derived from an EMBL/GenBank/DDBJ whole genome shotgun (WGS) entry which is preliminary data.</text>
</comment>
<name>A0A4V6PD99_9ACTN</name>
<dbReference type="Proteomes" id="UP000295172">
    <property type="component" value="Unassembled WGS sequence"/>
</dbReference>
<gene>
    <name evidence="1" type="ORF">E1218_11805</name>
</gene>
<dbReference type="RefSeq" id="WP_132319247.1">
    <property type="nucleotide sequence ID" value="NZ_SMKR01000040.1"/>
</dbReference>
<proteinExistence type="predicted"/>
<dbReference type="EMBL" id="SMKR01000040">
    <property type="protein sequence ID" value="TDD26907.1"/>
    <property type="molecule type" value="Genomic_DNA"/>
</dbReference>
<accession>A0A4V6PD99</accession>
<dbReference type="AlphaFoldDB" id="A0A4V6PD99"/>